<dbReference type="Pfam" id="PF00646">
    <property type="entry name" value="F-box"/>
    <property type="match status" value="1"/>
</dbReference>
<evidence type="ECO:0000313" key="4">
    <source>
        <dbReference type="Proteomes" id="UP000091820"/>
    </source>
</evidence>
<reference evidence="4" key="1">
    <citation type="submission" date="2014-03" db="EMBL/GenBank/DDBJ databases">
        <authorList>
            <person name="Aksoy S."/>
            <person name="Warren W."/>
            <person name="Wilson R.K."/>
        </authorList>
    </citation>
    <scope>NUCLEOTIDE SEQUENCE [LARGE SCALE GENOMIC DNA]</scope>
    <source>
        <strain evidence="4">IAEA</strain>
    </source>
</reference>
<organism evidence="3 4">
    <name type="scientific">Glossina brevipalpis</name>
    <dbReference type="NCBI Taxonomy" id="37001"/>
    <lineage>
        <taxon>Eukaryota</taxon>
        <taxon>Metazoa</taxon>
        <taxon>Ecdysozoa</taxon>
        <taxon>Arthropoda</taxon>
        <taxon>Hexapoda</taxon>
        <taxon>Insecta</taxon>
        <taxon>Pterygota</taxon>
        <taxon>Neoptera</taxon>
        <taxon>Endopterygota</taxon>
        <taxon>Diptera</taxon>
        <taxon>Brachycera</taxon>
        <taxon>Muscomorpha</taxon>
        <taxon>Hippoboscoidea</taxon>
        <taxon>Glossinidae</taxon>
        <taxon>Glossina</taxon>
    </lineage>
</organism>
<dbReference type="InterPro" id="IPR001810">
    <property type="entry name" value="F-box_dom"/>
</dbReference>
<dbReference type="PROSITE" id="PS50181">
    <property type="entry name" value="FBOX"/>
    <property type="match status" value="1"/>
</dbReference>
<protein>
    <submittedName>
        <fullName evidence="3">F-box domain-containing protein</fullName>
    </submittedName>
</protein>
<proteinExistence type="predicted"/>
<name>A0A1A9W9T3_9MUSC</name>
<dbReference type="InterPro" id="IPR036047">
    <property type="entry name" value="F-box-like_dom_sf"/>
</dbReference>
<dbReference type="EnsemblMetazoa" id="GBRI011502-RA">
    <property type="protein sequence ID" value="GBRI011502-PA"/>
    <property type="gene ID" value="GBRI011502"/>
</dbReference>
<dbReference type="Proteomes" id="UP000091820">
    <property type="component" value="Unassembled WGS sequence"/>
</dbReference>
<feature type="region of interest" description="Disordered" evidence="1">
    <location>
        <begin position="1"/>
        <end position="22"/>
    </location>
</feature>
<sequence>MNILKRSGGNVHSDDDGSEEKESELCVKLPRLQLHRLKLPARGKSLCDLPSEILEKIIGYVDIWHHNRIRATSRRMRYITDLSTMHGYQKALQENSDATQNSYKSAVLRSINQATDVYVKFGFETLFCGLMLPMLRSCYKDPFCPSMQKVEQFLKNFYRSIEDRLRVTQEFDLLYVLTFLRFLNALPSSHAVVSSFETSKWKCIVELNGPWLGTMWTSKTRLPLKSENQTKLLIIMAEILLADISGEAFKRVISCDNEICIFGYDASDKKHRPKTRFAFSLHGSKEICSLFHSCLEEDEEKFTWPSVWPKHEFMFDLIISSTEATKWGCSENKRIELGNVIASGDSAPKLIN</sequence>
<dbReference type="AlphaFoldDB" id="A0A1A9W9T3"/>
<dbReference type="SUPFAM" id="SSF81383">
    <property type="entry name" value="F-box domain"/>
    <property type="match status" value="1"/>
</dbReference>
<feature type="domain" description="F-box" evidence="2">
    <location>
        <begin position="43"/>
        <end position="91"/>
    </location>
</feature>
<reference evidence="3" key="2">
    <citation type="submission" date="2020-05" db="UniProtKB">
        <authorList>
            <consortium name="EnsemblMetazoa"/>
        </authorList>
    </citation>
    <scope>IDENTIFICATION</scope>
    <source>
        <strain evidence="3">IAEA</strain>
    </source>
</reference>
<evidence type="ECO:0000256" key="1">
    <source>
        <dbReference type="SAM" id="MobiDB-lite"/>
    </source>
</evidence>
<dbReference type="VEuPathDB" id="VectorBase:GBRI011502"/>
<dbReference type="CDD" id="cd09917">
    <property type="entry name" value="F-box_SF"/>
    <property type="match status" value="1"/>
</dbReference>
<accession>A0A1A9W9T3</accession>
<keyword evidence="4" id="KW-1185">Reference proteome</keyword>
<evidence type="ECO:0000313" key="3">
    <source>
        <dbReference type="EnsemblMetazoa" id="GBRI011502-PA"/>
    </source>
</evidence>
<evidence type="ECO:0000259" key="2">
    <source>
        <dbReference type="PROSITE" id="PS50181"/>
    </source>
</evidence>